<dbReference type="CDD" id="cd07079">
    <property type="entry name" value="ALDH_F18-19_ProA-GPR"/>
    <property type="match status" value="1"/>
</dbReference>
<dbReference type="InterPro" id="IPR016162">
    <property type="entry name" value="Ald_DH_N"/>
</dbReference>
<dbReference type="Gene3D" id="3.40.309.10">
    <property type="entry name" value="Aldehyde Dehydrogenase, Chain A, domain 2"/>
    <property type="match status" value="1"/>
</dbReference>
<keyword evidence="10" id="KW-1185">Reference proteome</keyword>
<dbReference type="InterPro" id="IPR015590">
    <property type="entry name" value="Aldehyde_DH_dom"/>
</dbReference>
<evidence type="ECO:0000256" key="2">
    <source>
        <dbReference type="ARBA" id="ARBA00022605"/>
    </source>
</evidence>
<evidence type="ECO:0000256" key="6">
    <source>
        <dbReference type="ARBA" id="ARBA00049024"/>
    </source>
</evidence>
<dbReference type="HAMAP" id="MF_00412">
    <property type="entry name" value="ProA"/>
    <property type="match status" value="1"/>
</dbReference>
<comment type="function">
    <text evidence="7">Catalyzes the NADPH-dependent reduction of L-glutamate 5-phosphate into L-glutamate 5-semialdehyde and phosphate. The product spontaneously undergoes cyclization to form 1-pyrroline-5-carboxylate.</text>
</comment>
<dbReference type="PANTHER" id="PTHR11063">
    <property type="entry name" value="GLUTAMATE SEMIALDEHYDE DEHYDROGENASE"/>
    <property type="match status" value="1"/>
</dbReference>
<dbReference type="RefSeq" id="WP_257714585.1">
    <property type="nucleotide sequence ID" value="NZ_JANJOU010000001.1"/>
</dbReference>
<evidence type="ECO:0000313" key="10">
    <source>
        <dbReference type="Proteomes" id="UP001524642"/>
    </source>
</evidence>
<proteinExistence type="inferred from homology"/>
<keyword evidence="7" id="KW-0963">Cytoplasm</keyword>
<dbReference type="InterPro" id="IPR016163">
    <property type="entry name" value="Ald_DH_C"/>
</dbReference>
<dbReference type="PIRSF" id="PIRSF000151">
    <property type="entry name" value="GPR"/>
    <property type="match status" value="1"/>
</dbReference>
<dbReference type="Gene3D" id="3.40.605.10">
    <property type="entry name" value="Aldehyde Dehydrogenase, Chain A, domain 1"/>
    <property type="match status" value="1"/>
</dbReference>
<evidence type="ECO:0000256" key="1">
    <source>
        <dbReference type="ARBA" id="ARBA00004985"/>
    </source>
</evidence>
<comment type="similarity">
    <text evidence="7">Belongs to the gamma-glutamyl phosphate reductase family.</text>
</comment>
<evidence type="ECO:0000313" key="9">
    <source>
        <dbReference type="EMBL" id="MCR0980924.1"/>
    </source>
</evidence>
<dbReference type="GO" id="GO:0004350">
    <property type="term" value="F:glutamate-5-semialdehyde dehydrogenase activity"/>
    <property type="evidence" value="ECO:0007669"/>
    <property type="project" value="UniProtKB-EC"/>
</dbReference>
<dbReference type="SUPFAM" id="SSF53720">
    <property type="entry name" value="ALDH-like"/>
    <property type="match status" value="1"/>
</dbReference>
<name>A0ABT1WYM8_9PROT</name>
<dbReference type="Pfam" id="PF00171">
    <property type="entry name" value="Aldedh"/>
    <property type="match status" value="1"/>
</dbReference>
<dbReference type="InterPro" id="IPR016161">
    <property type="entry name" value="Ald_DH/histidinol_DH"/>
</dbReference>
<keyword evidence="4 7" id="KW-0521">NADP</keyword>
<feature type="domain" description="Aldehyde dehydrogenase" evidence="8">
    <location>
        <begin position="6"/>
        <end position="291"/>
    </location>
</feature>
<sequence length="424" mass="44037">MNAIVDPAAIARAALEEAAKAARAAATILARAPRPTKDAALLAAAAALRARQDEILAANEADLAGAPDLSPAYKDRLTLNPARVEAMARGLEEVAALPDPVGRVLAEWTRPNGLVIRRVAQPIGVVGMIYESRPNVGADAAAICLKAGSPVILRGGKESLNSAAAIHACIVEGLRAAELPEACVQVAPNTDRAFVGAMLAAAGLIDLIIPRGGKGLVTRVMEEARVPVLAHAEGLNHTYVHAAANAAMARSVLANAKMRRTGVCGATETLLIDRAVAPSLLPPLVEELRALGCSFRADGAARAIVPGLEAAGEQDFFTEWLDAVLNVAVVDGVEGALEHIRLHGSEHTDAIITEDAEAAQEFLNGLSSAVGLWNASTQFCDGGEFGFGAEIGIATGRLHARGPVGLEQLCTWRYHVIGTGQVRP</sequence>
<organism evidence="9 10">
    <name type="scientific">Roseomonas populi</name>
    <dbReference type="NCBI Taxonomy" id="3121582"/>
    <lineage>
        <taxon>Bacteria</taxon>
        <taxon>Pseudomonadati</taxon>
        <taxon>Pseudomonadota</taxon>
        <taxon>Alphaproteobacteria</taxon>
        <taxon>Acetobacterales</taxon>
        <taxon>Roseomonadaceae</taxon>
        <taxon>Roseomonas</taxon>
    </lineage>
</organism>
<evidence type="ECO:0000256" key="3">
    <source>
        <dbReference type="ARBA" id="ARBA00022650"/>
    </source>
</evidence>
<evidence type="ECO:0000256" key="7">
    <source>
        <dbReference type="HAMAP-Rule" id="MF_00412"/>
    </source>
</evidence>
<dbReference type="PROSITE" id="PS01223">
    <property type="entry name" value="PROA"/>
    <property type="match status" value="1"/>
</dbReference>
<dbReference type="PANTHER" id="PTHR11063:SF8">
    <property type="entry name" value="DELTA-1-PYRROLINE-5-CARBOXYLATE SYNTHASE"/>
    <property type="match status" value="1"/>
</dbReference>
<comment type="pathway">
    <text evidence="1 7">Amino-acid biosynthesis; L-proline biosynthesis; L-glutamate 5-semialdehyde from L-glutamate: step 2/2.</text>
</comment>
<dbReference type="EMBL" id="JANJOU010000001">
    <property type="protein sequence ID" value="MCR0980924.1"/>
    <property type="molecule type" value="Genomic_DNA"/>
</dbReference>
<dbReference type="InterPro" id="IPR000965">
    <property type="entry name" value="GPR_dom"/>
</dbReference>
<evidence type="ECO:0000259" key="8">
    <source>
        <dbReference type="Pfam" id="PF00171"/>
    </source>
</evidence>
<evidence type="ECO:0000256" key="4">
    <source>
        <dbReference type="ARBA" id="ARBA00022857"/>
    </source>
</evidence>
<comment type="caution">
    <text evidence="9">The sequence shown here is derived from an EMBL/GenBank/DDBJ whole genome shotgun (WGS) entry which is preliminary data.</text>
</comment>
<accession>A0ABT1WYM8</accession>
<keyword evidence="5 7" id="KW-0560">Oxidoreductase</keyword>
<dbReference type="NCBIfam" id="TIGR00407">
    <property type="entry name" value="proA"/>
    <property type="match status" value="1"/>
</dbReference>
<dbReference type="NCBIfam" id="NF001221">
    <property type="entry name" value="PRK00197.1"/>
    <property type="match status" value="1"/>
</dbReference>
<dbReference type="InterPro" id="IPR020593">
    <property type="entry name" value="G-glutamylP_reductase_CS"/>
</dbReference>
<protein>
    <recommendedName>
        <fullName evidence="7">Gamma-glutamyl phosphate reductase</fullName>
        <shortName evidence="7">GPR</shortName>
        <ecNumber evidence="7">1.2.1.41</ecNumber>
    </recommendedName>
    <alternativeName>
        <fullName evidence="7">Glutamate-5-semialdehyde dehydrogenase</fullName>
    </alternativeName>
    <alternativeName>
        <fullName evidence="7">Glutamyl-gamma-semialdehyde dehydrogenase</fullName>
        <shortName evidence="7">GSA dehydrogenase</shortName>
    </alternativeName>
</protein>
<gene>
    <name evidence="7" type="primary">proA</name>
    <name evidence="9" type="ORF">NRP21_02550</name>
</gene>
<evidence type="ECO:0000256" key="5">
    <source>
        <dbReference type="ARBA" id="ARBA00023002"/>
    </source>
</evidence>
<dbReference type="InterPro" id="IPR012134">
    <property type="entry name" value="Glu-5-SA_DH"/>
</dbReference>
<keyword evidence="2 7" id="KW-0028">Amino-acid biosynthesis</keyword>
<reference evidence="9 10" key="1">
    <citation type="submission" date="2022-06" db="EMBL/GenBank/DDBJ databases">
        <title>Roseomonas CN29.</title>
        <authorList>
            <person name="Cheng Y."/>
            <person name="He X."/>
        </authorList>
    </citation>
    <scope>NUCLEOTIDE SEQUENCE [LARGE SCALE GENOMIC DNA]</scope>
    <source>
        <strain evidence="9 10">CN29</strain>
    </source>
</reference>
<keyword evidence="3 7" id="KW-0641">Proline biosynthesis</keyword>
<dbReference type="EC" id="1.2.1.41" evidence="7"/>
<comment type="subcellular location">
    <subcellularLocation>
        <location evidence="7">Cytoplasm</location>
    </subcellularLocation>
</comment>
<dbReference type="Proteomes" id="UP001524642">
    <property type="component" value="Unassembled WGS sequence"/>
</dbReference>
<comment type="catalytic activity">
    <reaction evidence="6 7">
        <text>L-glutamate 5-semialdehyde + phosphate + NADP(+) = L-glutamyl 5-phosphate + NADPH + H(+)</text>
        <dbReference type="Rhea" id="RHEA:19541"/>
        <dbReference type="ChEBI" id="CHEBI:15378"/>
        <dbReference type="ChEBI" id="CHEBI:43474"/>
        <dbReference type="ChEBI" id="CHEBI:57783"/>
        <dbReference type="ChEBI" id="CHEBI:58066"/>
        <dbReference type="ChEBI" id="CHEBI:58274"/>
        <dbReference type="ChEBI" id="CHEBI:58349"/>
        <dbReference type="EC" id="1.2.1.41"/>
    </reaction>
</comment>